<protein>
    <submittedName>
        <fullName evidence="2">Parafibromin isoform X2</fullName>
    </submittedName>
</protein>
<dbReference type="PANTHER" id="PTHR12466">
    <property type="entry name" value="CDC73 DOMAIN PROTEIN"/>
    <property type="match status" value="1"/>
</dbReference>
<evidence type="ECO:0000256" key="1">
    <source>
        <dbReference type="SAM" id="MobiDB-lite"/>
    </source>
</evidence>
<proteinExistence type="predicted"/>
<feature type="non-terminal residue" evidence="2">
    <location>
        <position position="1"/>
    </location>
</feature>
<gene>
    <name evidence="2" type="ORF">PACLA_8A020477</name>
</gene>
<sequence>MADPLSLLRQYNVQRKEILEKDDYISFDEFAFLKTARTNYIIYRTQPKEYYTLESMLFLLKNVHLSHAIYVQRAAASKIPVVRLPDKKALLSYLNGETETSTSIDKSVPLELPTQRPSARHQNLKRPGEDGASGEFKRPKVEEEQVRRDKERLEARLEGHKEGTVTTEQIRSLSDTMSAEKIAAIKAKRLAKKRTTIKVDDELDAGVLERRVFVDAEVDVTRDIVSRERLLRTRSSVLQSSGKYFLKNILAILQSVKAHEDGSAAKQPQKPAPVAEVPKKKAAMPVSYNRYDQERFNRKEETEGFNIDTMGTYHGLSLDRVKEGVHKTEQKRSSHSSNQQRPSKSHSSATRYSQFAN</sequence>
<dbReference type="InterPro" id="IPR032041">
    <property type="entry name" value="Cdc73_N"/>
</dbReference>
<dbReference type="GO" id="GO:0000993">
    <property type="term" value="F:RNA polymerase II complex binding"/>
    <property type="evidence" value="ECO:0007669"/>
    <property type="project" value="TreeGrafter"/>
</dbReference>
<feature type="region of interest" description="Disordered" evidence="1">
    <location>
        <begin position="317"/>
        <end position="357"/>
    </location>
</feature>
<feature type="compositionally biased region" description="Polar residues" evidence="1">
    <location>
        <begin position="335"/>
        <end position="357"/>
    </location>
</feature>
<dbReference type="OrthoDB" id="2186602at2759"/>
<dbReference type="EMBL" id="CACRXK020002022">
    <property type="protein sequence ID" value="CAB3992314.1"/>
    <property type="molecule type" value="Genomic_DNA"/>
</dbReference>
<name>A0A7D9HWT3_PARCT</name>
<keyword evidence="3" id="KW-1185">Reference proteome</keyword>
<reference evidence="2" key="1">
    <citation type="submission" date="2020-04" db="EMBL/GenBank/DDBJ databases">
        <authorList>
            <person name="Alioto T."/>
            <person name="Alioto T."/>
            <person name="Gomez Garrido J."/>
        </authorList>
    </citation>
    <scope>NUCLEOTIDE SEQUENCE</scope>
    <source>
        <strain evidence="2">A484AB</strain>
    </source>
</reference>
<accession>A0A7D9HWT3</accession>
<feature type="region of interest" description="Disordered" evidence="1">
    <location>
        <begin position="102"/>
        <end position="151"/>
    </location>
</feature>
<dbReference type="Pfam" id="PF16050">
    <property type="entry name" value="CDC73_N"/>
    <property type="match status" value="1"/>
</dbReference>
<evidence type="ECO:0000313" key="3">
    <source>
        <dbReference type="Proteomes" id="UP001152795"/>
    </source>
</evidence>
<dbReference type="GO" id="GO:0032968">
    <property type="term" value="P:positive regulation of transcription elongation by RNA polymerase II"/>
    <property type="evidence" value="ECO:0007669"/>
    <property type="project" value="TreeGrafter"/>
</dbReference>
<feature type="compositionally biased region" description="Basic and acidic residues" evidence="1">
    <location>
        <begin position="135"/>
        <end position="151"/>
    </location>
</feature>
<feature type="region of interest" description="Disordered" evidence="1">
    <location>
        <begin position="261"/>
        <end position="282"/>
    </location>
</feature>
<dbReference type="InterPro" id="IPR007852">
    <property type="entry name" value="Cdc73/Parafibromin"/>
</dbReference>
<feature type="compositionally biased region" description="Basic and acidic residues" evidence="1">
    <location>
        <begin position="317"/>
        <end position="332"/>
    </location>
</feature>
<dbReference type="AlphaFoldDB" id="A0A7D9HWT3"/>
<dbReference type="PANTHER" id="PTHR12466:SF8">
    <property type="entry name" value="PARAFIBROMIN"/>
    <property type="match status" value="1"/>
</dbReference>
<dbReference type="GO" id="GO:0006368">
    <property type="term" value="P:transcription elongation by RNA polymerase II"/>
    <property type="evidence" value="ECO:0007669"/>
    <property type="project" value="InterPro"/>
</dbReference>
<dbReference type="GO" id="GO:0016593">
    <property type="term" value="C:Cdc73/Paf1 complex"/>
    <property type="evidence" value="ECO:0007669"/>
    <property type="project" value="InterPro"/>
</dbReference>
<organism evidence="2 3">
    <name type="scientific">Paramuricea clavata</name>
    <name type="common">Red gorgonian</name>
    <name type="synonym">Violescent sea-whip</name>
    <dbReference type="NCBI Taxonomy" id="317549"/>
    <lineage>
        <taxon>Eukaryota</taxon>
        <taxon>Metazoa</taxon>
        <taxon>Cnidaria</taxon>
        <taxon>Anthozoa</taxon>
        <taxon>Octocorallia</taxon>
        <taxon>Malacalcyonacea</taxon>
        <taxon>Plexauridae</taxon>
        <taxon>Paramuricea</taxon>
    </lineage>
</organism>
<evidence type="ECO:0000313" key="2">
    <source>
        <dbReference type="EMBL" id="CAB3992314.1"/>
    </source>
</evidence>
<comment type="caution">
    <text evidence="2">The sequence shown here is derived from an EMBL/GenBank/DDBJ whole genome shotgun (WGS) entry which is preliminary data.</text>
</comment>
<dbReference type="Proteomes" id="UP001152795">
    <property type="component" value="Unassembled WGS sequence"/>
</dbReference>
<feature type="compositionally biased region" description="Low complexity" evidence="1">
    <location>
        <begin position="264"/>
        <end position="276"/>
    </location>
</feature>